<keyword evidence="2" id="KW-0436">Ligase</keyword>
<feature type="domain" description="AMP-dependent synthetase/ligase" evidence="3">
    <location>
        <begin position="23"/>
        <end position="367"/>
    </location>
</feature>
<dbReference type="Gene3D" id="2.30.38.10">
    <property type="entry name" value="Luciferase, Domain 3"/>
    <property type="match status" value="1"/>
</dbReference>
<evidence type="ECO:0000313" key="5">
    <source>
        <dbReference type="EMBL" id="KAK9761078.1"/>
    </source>
</evidence>
<gene>
    <name evidence="5" type="ORF">K7432_014279</name>
</gene>
<dbReference type="Gene3D" id="3.40.50.980">
    <property type="match status" value="2"/>
</dbReference>
<dbReference type="InterPro" id="IPR000873">
    <property type="entry name" value="AMP-dep_synth/lig_dom"/>
</dbReference>
<dbReference type="InterPro" id="IPR020845">
    <property type="entry name" value="AMP-binding_CS"/>
</dbReference>
<comment type="caution">
    <text evidence="5">The sequence shown here is derived from an EMBL/GenBank/DDBJ whole genome shotgun (WGS) entry which is preliminary data.</text>
</comment>
<organism evidence="5 6">
    <name type="scientific">Basidiobolus ranarum</name>
    <dbReference type="NCBI Taxonomy" id="34480"/>
    <lineage>
        <taxon>Eukaryota</taxon>
        <taxon>Fungi</taxon>
        <taxon>Fungi incertae sedis</taxon>
        <taxon>Zoopagomycota</taxon>
        <taxon>Entomophthoromycotina</taxon>
        <taxon>Basidiobolomycetes</taxon>
        <taxon>Basidiobolales</taxon>
        <taxon>Basidiobolaceae</taxon>
        <taxon>Basidiobolus</taxon>
    </lineage>
</organism>
<feature type="domain" description="AMP-binding enzyme C-terminal" evidence="4">
    <location>
        <begin position="418"/>
        <end position="498"/>
    </location>
</feature>
<dbReference type="InterPro" id="IPR045851">
    <property type="entry name" value="AMP-bd_C_sf"/>
</dbReference>
<reference evidence="5 6" key="1">
    <citation type="submission" date="2023-04" db="EMBL/GenBank/DDBJ databases">
        <title>Genome of Basidiobolus ranarum AG-B5.</title>
        <authorList>
            <person name="Stajich J.E."/>
            <person name="Carter-House D."/>
            <person name="Gryganskyi A."/>
        </authorList>
    </citation>
    <scope>NUCLEOTIDE SEQUENCE [LARGE SCALE GENOMIC DNA]</scope>
    <source>
        <strain evidence="5 6">AG-B5</strain>
    </source>
</reference>
<accession>A0ABR2WHT7</accession>
<protein>
    <recommendedName>
        <fullName evidence="7">4-coumarate--CoA ligase</fullName>
    </recommendedName>
</protein>
<dbReference type="Gene3D" id="3.30.300.30">
    <property type="match status" value="1"/>
</dbReference>
<evidence type="ECO:0000256" key="1">
    <source>
        <dbReference type="ARBA" id="ARBA00006432"/>
    </source>
</evidence>
<dbReference type="EMBL" id="JASJQH010001582">
    <property type="protein sequence ID" value="KAK9761078.1"/>
    <property type="molecule type" value="Genomic_DNA"/>
</dbReference>
<dbReference type="PANTHER" id="PTHR24096">
    <property type="entry name" value="LONG-CHAIN-FATTY-ACID--COA LIGASE"/>
    <property type="match status" value="1"/>
</dbReference>
<evidence type="ECO:0000259" key="4">
    <source>
        <dbReference type="Pfam" id="PF13193"/>
    </source>
</evidence>
<evidence type="ECO:0000313" key="6">
    <source>
        <dbReference type="Proteomes" id="UP001479436"/>
    </source>
</evidence>
<dbReference type="SUPFAM" id="SSF56801">
    <property type="entry name" value="Acetyl-CoA synthetase-like"/>
    <property type="match status" value="1"/>
</dbReference>
<dbReference type="PANTHER" id="PTHR24096:SF149">
    <property type="entry name" value="AMP-BINDING DOMAIN-CONTAINING PROTEIN-RELATED"/>
    <property type="match status" value="1"/>
</dbReference>
<dbReference type="Proteomes" id="UP001479436">
    <property type="component" value="Unassembled WGS sequence"/>
</dbReference>
<evidence type="ECO:0008006" key="7">
    <source>
        <dbReference type="Google" id="ProtNLM"/>
    </source>
</evidence>
<evidence type="ECO:0000259" key="3">
    <source>
        <dbReference type="Pfam" id="PF00501"/>
    </source>
</evidence>
<dbReference type="Pfam" id="PF00501">
    <property type="entry name" value="AMP-binding"/>
    <property type="match status" value="1"/>
</dbReference>
<keyword evidence="6" id="KW-1185">Reference proteome</keyword>
<dbReference type="InterPro" id="IPR025110">
    <property type="entry name" value="AMP-bd_C"/>
</dbReference>
<dbReference type="PROSITE" id="PS00455">
    <property type="entry name" value="AMP_BINDING"/>
    <property type="match status" value="1"/>
</dbReference>
<comment type="similarity">
    <text evidence="1">Belongs to the ATP-dependent AMP-binding enzyme family.</text>
</comment>
<sequence length="511" mass="56366">MSGVYDESKTILLDHLNNETKCLREVKDESKRLAKGLRDRLNFGKGKILAIASHNRVDYASVLLGTIATGGACMPINAAYNAEEMAHQLTNSRTEIVVTTEDLLETVLEAVKIVGSPIDHIYILDNKDSPMYIWTALASESSVMDWSLDASEYTNSPAILIYSSGTTGKPKGVELTHRNLVASITQYGFALKGKPVPTSEDVSLNISPMCYVSGVFMNISAVMSGKMMVVLPEEYSFEFLLSVIEKYRIQNLLVPPNIINLLSKSSLVDKYDLSSLKRGGYFGSSMSRSVCDIVEEKFNMKVSSIYGMTEVCGGFTFRDSSDLPSNSVGVILPNMKVKIVDENGKALQVGEKGEICASGPSVMKGYFNNPSATCEVFDEEGFYRSGDIGYIDETGALYVVDRIKEIIKYYNNQVAPAELEELLLIHSAISEAAVIGLYSEEQQTDLPCACVVLKDTYDAQPELANQITDYVDSRVTDYKRLRAGVVFVKEIPRNSHGKILRRVLQSHVQQT</sequence>
<name>A0ABR2WHT7_9FUNG</name>
<evidence type="ECO:0000256" key="2">
    <source>
        <dbReference type="ARBA" id="ARBA00022598"/>
    </source>
</evidence>
<dbReference type="Pfam" id="PF13193">
    <property type="entry name" value="AMP-binding_C"/>
    <property type="match status" value="1"/>
</dbReference>
<proteinExistence type="inferred from homology"/>